<reference evidence="1 2" key="1">
    <citation type="journal article" date="2018" name="Sci. Rep.">
        <title>Genomic signatures of local adaptation to the degree of environmental predictability in rotifers.</title>
        <authorList>
            <person name="Franch-Gras L."/>
            <person name="Hahn C."/>
            <person name="Garcia-Roger E.M."/>
            <person name="Carmona M.J."/>
            <person name="Serra M."/>
            <person name="Gomez A."/>
        </authorList>
    </citation>
    <scope>NUCLEOTIDE SEQUENCE [LARGE SCALE GENOMIC DNA]</scope>
    <source>
        <strain evidence="1">HYR1</strain>
    </source>
</reference>
<proteinExistence type="predicted"/>
<keyword evidence="2" id="KW-1185">Reference proteome</keyword>
<dbReference type="EMBL" id="REGN01000484">
    <property type="protein sequence ID" value="RNA41555.1"/>
    <property type="molecule type" value="Genomic_DNA"/>
</dbReference>
<name>A0A3M7T0T0_BRAPC</name>
<dbReference type="Proteomes" id="UP000276133">
    <property type="component" value="Unassembled WGS sequence"/>
</dbReference>
<sequence>MELILPFGKVLDFVVGPFGTRALVNAKVTSWDGDGRGMVIRLDYLVKGNEKAILIFNISSSVIFAKKHLYTFTYLFAEFDSSVPSNFQSRVTIKRKKSGDQVT</sequence>
<dbReference type="AlphaFoldDB" id="A0A3M7T0T0"/>
<evidence type="ECO:0000313" key="2">
    <source>
        <dbReference type="Proteomes" id="UP000276133"/>
    </source>
</evidence>
<comment type="caution">
    <text evidence="1">The sequence shown here is derived from an EMBL/GenBank/DDBJ whole genome shotgun (WGS) entry which is preliminary data.</text>
</comment>
<organism evidence="1 2">
    <name type="scientific">Brachionus plicatilis</name>
    <name type="common">Marine rotifer</name>
    <name type="synonym">Brachionus muelleri</name>
    <dbReference type="NCBI Taxonomy" id="10195"/>
    <lineage>
        <taxon>Eukaryota</taxon>
        <taxon>Metazoa</taxon>
        <taxon>Spiralia</taxon>
        <taxon>Gnathifera</taxon>
        <taxon>Rotifera</taxon>
        <taxon>Eurotatoria</taxon>
        <taxon>Monogononta</taxon>
        <taxon>Pseudotrocha</taxon>
        <taxon>Ploima</taxon>
        <taxon>Brachionidae</taxon>
        <taxon>Brachionus</taxon>
    </lineage>
</organism>
<gene>
    <name evidence="1" type="ORF">BpHYR1_021006</name>
</gene>
<accession>A0A3M7T0T0</accession>
<protein>
    <submittedName>
        <fullName evidence="1">Uncharacterized protein</fullName>
    </submittedName>
</protein>
<evidence type="ECO:0000313" key="1">
    <source>
        <dbReference type="EMBL" id="RNA41555.1"/>
    </source>
</evidence>